<evidence type="ECO:0000256" key="1">
    <source>
        <dbReference type="ARBA" id="ARBA00023118"/>
    </source>
</evidence>
<dbReference type="InParanoid" id="A0A1Q6DWM7"/>
<dbReference type="Gene3D" id="3.30.70.2660">
    <property type="match status" value="1"/>
</dbReference>
<dbReference type="Proteomes" id="UP000185744">
    <property type="component" value="Unassembled WGS sequence"/>
</dbReference>
<dbReference type="EMBL" id="MSDW01000001">
    <property type="protein sequence ID" value="OKY78757.1"/>
    <property type="molecule type" value="Genomic_DNA"/>
</dbReference>
<keyword evidence="1" id="KW-0051">Antiviral defense</keyword>
<sequence length="243" mass="27919">MSKEILSFRLWGDYALYTKPWCNREQQSYLIPPKTSLFGLIGSILGYGKEEYLEELGFDEIKTGINLKSFGGKELHGYNFMHGKNLDKKTKDLSNPYRNPSGKGALSPTRLEFIRNPEYRIYLYLKDKKIKRELGDFLRKNKCVFPPYLGQVNLFANFGDFYKTELNEKEVGYSETAAPAEIIDGSEIEGKIYNERLPVKMEEDRSSPKFKSIAISKDSPLKIKDNSKYLSGETTRGSQIVLF</sequence>
<reference evidence="2" key="1">
    <citation type="submission" date="2016-12" db="EMBL/GenBank/DDBJ databases">
        <title>Discovery of methanogenic haloarchaea.</title>
        <authorList>
            <person name="Sorokin D.Y."/>
            <person name="Makarova K.S."/>
            <person name="Abbas B."/>
            <person name="Ferrer M."/>
            <person name="Golyshin P.N."/>
        </authorList>
    </citation>
    <scope>NUCLEOTIDE SEQUENCE [LARGE SCALE GENOMIC DNA]</scope>
    <source>
        <strain evidence="2">HMET1</strain>
    </source>
</reference>
<dbReference type="NCBIfam" id="TIGR02593">
    <property type="entry name" value="CRISPR_cas5"/>
    <property type="match status" value="1"/>
</dbReference>
<proteinExistence type="predicted"/>
<gene>
    <name evidence="2" type="ORF">BTN85_1256</name>
</gene>
<organism evidence="2 3">
    <name type="scientific">Methanohalarchaeum thermophilum</name>
    <dbReference type="NCBI Taxonomy" id="1903181"/>
    <lineage>
        <taxon>Archaea</taxon>
        <taxon>Methanobacteriati</taxon>
        <taxon>Methanobacteriota</taxon>
        <taxon>Methanonatronarchaeia</taxon>
        <taxon>Methanonatronarchaeales</taxon>
        <taxon>Methanonatronarchaeaceae</taxon>
        <taxon>Candidatus Methanohalarchaeum</taxon>
    </lineage>
</organism>
<keyword evidence="3" id="KW-1185">Reference proteome</keyword>
<dbReference type="Pfam" id="PF09704">
    <property type="entry name" value="Cas_Cas5d"/>
    <property type="match status" value="1"/>
</dbReference>
<dbReference type="AlphaFoldDB" id="A0A1Q6DWM7"/>
<dbReference type="GO" id="GO:0051607">
    <property type="term" value="P:defense response to virus"/>
    <property type="evidence" value="ECO:0007669"/>
    <property type="project" value="UniProtKB-KW"/>
</dbReference>
<evidence type="ECO:0000313" key="2">
    <source>
        <dbReference type="EMBL" id="OKY78757.1"/>
    </source>
</evidence>
<comment type="caution">
    <text evidence="2">The sequence shown here is derived from an EMBL/GenBank/DDBJ whole genome shotgun (WGS) entry which is preliminary data.</text>
</comment>
<dbReference type="InterPro" id="IPR013422">
    <property type="entry name" value="CRISPR-assoc_prot_Cas5_N"/>
</dbReference>
<dbReference type="GO" id="GO:0043571">
    <property type="term" value="P:maintenance of CRISPR repeat elements"/>
    <property type="evidence" value="ECO:0007669"/>
    <property type="project" value="InterPro"/>
</dbReference>
<accession>A0A1Q6DWM7</accession>
<dbReference type="InterPro" id="IPR021124">
    <property type="entry name" value="CRISPR-assoc_prot_Cas5"/>
</dbReference>
<evidence type="ECO:0000313" key="3">
    <source>
        <dbReference type="Proteomes" id="UP000185744"/>
    </source>
</evidence>
<dbReference type="STRING" id="1903181.BTN85_1256"/>
<name>A0A1Q6DWM7_METT1</name>
<protein>
    <submittedName>
        <fullName evidence="2">CRISPR-Cas system related protein Cas5, RAMP superfamily</fullName>
    </submittedName>
</protein>